<dbReference type="SUPFAM" id="SSF103473">
    <property type="entry name" value="MFS general substrate transporter"/>
    <property type="match status" value="1"/>
</dbReference>
<feature type="transmembrane region" description="Helical" evidence="5">
    <location>
        <begin position="234"/>
        <end position="254"/>
    </location>
</feature>
<feature type="transmembrane region" description="Helical" evidence="5">
    <location>
        <begin position="177"/>
        <end position="196"/>
    </location>
</feature>
<dbReference type="PROSITE" id="PS00217">
    <property type="entry name" value="SUGAR_TRANSPORT_2"/>
    <property type="match status" value="1"/>
</dbReference>
<dbReference type="OrthoDB" id="9787026at2"/>
<evidence type="ECO:0000313" key="7">
    <source>
        <dbReference type="EMBL" id="OYO20753.1"/>
    </source>
</evidence>
<feature type="transmembrane region" description="Helical" evidence="5">
    <location>
        <begin position="92"/>
        <end position="108"/>
    </location>
</feature>
<dbReference type="PANTHER" id="PTHR23508">
    <property type="entry name" value="CARBOXYLIC ACID TRANSPORTER PROTEIN HOMOLOG"/>
    <property type="match status" value="1"/>
</dbReference>
<dbReference type="Pfam" id="PF07690">
    <property type="entry name" value="MFS_1"/>
    <property type="match status" value="1"/>
</dbReference>
<comment type="subcellular location">
    <subcellularLocation>
        <location evidence="1">Cell membrane</location>
        <topology evidence="1">Multi-pass membrane protein</topology>
    </subcellularLocation>
</comment>
<dbReference type="GO" id="GO:0005886">
    <property type="term" value="C:plasma membrane"/>
    <property type="evidence" value="ECO:0007669"/>
    <property type="project" value="UniProtKB-SubCell"/>
</dbReference>
<dbReference type="CDD" id="cd17371">
    <property type="entry name" value="MFS_MucK"/>
    <property type="match status" value="1"/>
</dbReference>
<dbReference type="PROSITE" id="PS50850">
    <property type="entry name" value="MFS"/>
    <property type="match status" value="1"/>
</dbReference>
<reference evidence="7 8" key="1">
    <citation type="submission" date="2017-07" db="EMBL/GenBank/DDBJ databases">
        <title>Draft whole genome sequences of clinical Proprionibacteriaceae strains.</title>
        <authorList>
            <person name="Bernier A.-M."/>
            <person name="Bernard K."/>
            <person name="Domingo M.-C."/>
        </authorList>
    </citation>
    <scope>NUCLEOTIDE SEQUENCE [LARGE SCALE GENOMIC DNA]</scope>
    <source>
        <strain evidence="7 8">NML 130396</strain>
    </source>
</reference>
<dbReference type="InterPro" id="IPR036259">
    <property type="entry name" value="MFS_trans_sf"/>
</dbReference>
<gene>
    <name evidence="7" type="ORF">CGZ93_10935</name>
</gene>
<proteinExistence type="predicted"/>
<feature type="transmembrane region" description="Helical" evidence="5">
    <location>
        <begin position="298"/>
        <end position="316"/>
    </location>
</feature>
<dbReference type="Gene3D" id="1.20.1250.20">
    <property type="entry name" value="MFS general substrate transporter like domains"/>
    <property type="match status" value="2"/>
</dbReference>
<protein>
    <submittedName>
        <fullName evidence="7">MFS transporter</fullName>
    </submittedName>
</protein>
<dbReference type="GO" id="GO:0046943">
    <property type="term" value="F:carboxylic acid transmembrane transporter activity"/>
    <property type="evidence" value="ECO:0007669"/>
    <property type="project" value="TreeGrafter"/>
</dbReference>
<dbReference type="InterPro" id="IPR020846">
    <property type="entry name" value="MFS_dom"/>
</dbReference>
<dbReference type="EMBL" id="NMVQ01000023">
    <property type="protein sequence ID" value="OYO20753.1"/>
    <property type="molecule type" value="Genomic_DNA"/>
</dbReference>
<evidence type="ECO:0000313" key="8">
    <source>
        <dbReference type="Proteomes" id="UP000216311"/>
    </source>
</evidence>
<evidence type="ECO:0000256" key="5">
    <source>
        <dbReference type="SAM" id="Phobius"/>
    </source>
</evidence>
<evidence type="ECO:0000256" key="4">
    <source>
        <dbReference type="ARBA" id="ARBA00023136"/>
    </source>
</evidence>
<organism evidence="7 8">
    <name type="scientific">Enemella dayhoffiae</name>
    <dbReference type="NCBI Taxonomy" id="2016507"/>
    <lineage>
        <taxon>Bacteria</taxon>
        <taxon>Bacillati</taxon>
        <taxon>Actinomycetota</taxon>
        <taxon>Actinomycetes</taxon>
        <taxon>Propionibacteriales</taxon>
        <taxon>Propionibacteriaceae</taxon>
        <taxon>Enemella</taxon>
    </lineage>
</organism>
<dbReference type="InterPro" id="IPR005829">
    <property type="entry name" value="Sugar_transporter_CS"/>
</dbReference>
<keyword evidence="3 5" id="KW-1133">Transmembrane helix</keyword>
<evidence type="ECO:0000256" key="3">
    <source>
        <dbReference type="ARBA" id="ARBA00022989"/>
    </source>
</evidence>
<feature type="transmembrane region" description="Helical" evidence="5">
    <location>
        <begin position="147"/>
        <end position="171"/>
    </location>
</feature>
<dbReference type="PANTHER" id="PTHR23508:SF10">
    <property type="entry name" value="CARBOXYLIC ACID TRANSPORTER PROTEIN HOMOLOG"/>
    <property type="match status" value="1"/>
</dbReference>
<keyword evidence="2 5" id="KW-0812">Transmembrane</keyword>
<dbReference type="AlphaFoldDB" id="A0A255H0S0"/>
<feature type="transmembrane region" description="Helical" evidence="5">
    <location>
        <begin position="361"/>
        <end position="382"/>
    </location>
</feature>
<feature type="transmembrane region" description="Helical" evidence="5">
    <location>
        <begin position="266"/>
        <end position="286"/>
    </location>
</feature>
<evidence type="ECO:0000256" key="2">
    <source>
        <dbReference type="ARBA" id="ARBA00022692"/>
    </source>
</evidence>
<comment type="caution">
    <text evidence="7">The sequence shown here is derived from an EMBL/GenBank/DDBJ whole genome shotgun (WGS) entry which is preliminary data.</text>
</comment>
<accession>A0A255H0S0</accession>
<dbReference type="InterPro" id="IPR011701">
    <property type="entry name" value="MFS"/>
</dbReference>
<dbReference type="Proteomes" id="UP000216311">
    <property type="component" value="Unassembled WGS sequence"/>
</dbReference>
<feature type="transmembrane region" description="Helical" evidence="5">
    <location>
        <begin position="59"/>
        <end position="80"/>
    </location>
</feature>
<evidence type="ECO:0000256" key="1">
    <source>
        <dbReference type="ARBA" id="ARBA00004651"/>
    </source>
</evidence>
<keyword evidence="4 5" id="KW-0472">Membrane</keyword>
<feature type="transmembrane region" description="Helical" evidence="5">
    <location>
        <begin position="322"/>
        <end position="340"/>
    </location>
</feature>
<keyword evidence="8" id="KW-1185">Reference proteome</keyword>
<evidence type="ECO:0000259" key="6">
    <source>
        <dbReference type="PROSITE" id="PS50850"/>
    </source>
</evidence>
<dbReference type="RefSeq" id="WP_094364179.1">
    <property type="nucleotide sequence ID" value="NZ_NMVQ01000023.1"/>
</dbReference>
<feature type="transmembrane region" description="Helical" evidence="5">
    <location>
        <begin position="30"/>
        <end position="53"/>
    </location>
</feature>
<feature type="transmembrane region" description="Helical" evidence="5">
    <location>
        <begin position="114"/>
        <end position="135"/>
    </location>
</feature>
<feature type="transmembrane region" description="Helical" evidence="5">
    <location>
        <begin position="388"/>
        <end position="408"/>
    </location>
</feature>
<sequence length="423" mass="45638">MSTTTDSQGTWFSQMQPQERKTFWGCFTGWALDAFDVQLYSLVIPLLLSLHFIRDTAQAGLIATVALLSSAVGGWLAGVLSDRIGRVRTLQLTVLWFSVFTALSGLAQDANQLMLARGLMGFGFGGEWAAGAVLIGETVRPAYRGRAVGTVQSGWAIGWGIAVLAFTLVTALAPTEWSWRILFFLGILPALLVLYLRKHVKDPEISDIARRSEQARTHSPLLAIFSPRMLKTTVLCSLLAVGAQGGYYALTTWLPQFLSATRGLKVMALGGTLIIIIAGAFAGYLFGAWFTDKVGRRWALILCSVGAIVMVLPFTLLSLPNIVFVVLCFPLGFFSSAYFSGMGAFFTEQFPTEFRGSGQGFAYNFGRGIGALFPFLVGSLAARISIGPAIALFACVAYGVLAIAALLLPETRGRELHQATDFA</sequence>
<feature type="domain" description="Major facilitator superfamily (MFS) profile" evidence="6">
    <location>
        <begin position="22"/>
        <end position="412"/>
    </location>
</feature>
<name>A0A255H0S0_9ACTN</name>